<dbReference type="Pfam" id="PF05368">
    <property type="entry name" value="NmrA"/>
    <property type="match status" value="1"/>
</dbReference>
<dbReference type="InterPro" id="IPR036291">
    <property type="entry name" value="NAD(P)-bd_dom_sf"/>
</dbReference>
<accession>A0A5N5CUH5</accession>
<dbReference type="Gene3D" id="3.40.50.720">
    <property type="entry name" value="NAD(P)-binding Rossmann-like Domain"/>
    <property type="match status" value="1"/>
</dbReference>
<keyword evidence="3" id="KW-0560">Oxidoreductase</keyword>
<dbReference type="PANTHER" id="PTHR47706">
    <property type="entry name" value="NMRA-LIKE FAMILY PROTEIN"/>
    <property type="match status" value="1"/>
</dbReference>
<evidence type="ECO:0000256" key="1">
    <source>
        <dbReference type="ARBA" id="ARBA00005725"/>
    </source>
</evidence>
<dbReference type="OrthoDB" id="419598at2759"/>
<dbReference type="EMBL" id="VCHE01000242">
    <property type="protein sequence ID" value="KAB2568994.1"/>
    <property type="molecule type" value="Genomic_DNA"/>
</dbReference>
<dbReference type="SUPFAM" id="SSF51735">
    <property type="entry name" value="NAD(P)-binding Rossmann-fold domains"/>
    <property type="match status" value="1"/>
</dbReference>
<comment type="caution">
    <text evidence="5">The sequence shown here is derived from an EMBL/GenBank/DDBJ whole genome shotgun (WGS) entry which is preliminary data.</text>
</comment>
<proteinExistence type="inferred from homology"/>
<evidence type="ECO:0000313" key="5">
    <source>
        <dbReference type="EMBL" id="KAB2568994.1"/>
    </source>
</evidence>
<dbReference type="AlphaFoldDB" id="A0A5N5CUH5"/>
<organism evidence="5 6">
    <name type="scientific">Lasiodiplodia theobromae</name>
    <dbReference type="NCBI Taxonomy" id="45133"/>
    <lineage>
        <taxon>Eukaryota</taxon>
        <taxon>Fungi</taxon>
        <taxon>Dikarya</taxon>
        <taxon>Ascomycota</taxon>
        <taxon>Pezizomycotina</taxon>
        <taxon>Dothideomycetes</taxon>
        <taxon>Dothideomycetes incertae sedis</taxon>
        <taxon>Botryosphaeriales</taxon>
        <taxon>Botryosphaeriaceae</taxon>
        <taxon>Lasiodiplodia</taxon>
    </lineage>
</organism>
<comment type="similarity">
    <text evidence="1">Belongs to the NmrA-type oxidoreductase family. Isoflavone reductase subfamily.</text>
</comment>
<dbReference type="PANTHER" id="PTHR47706:SF4">
    <property type="entry name" value="NMRA-LIKE DOMAIN-CONTAINING PROTEIN"/>
    <property type="match status" value="1"/>
</dbReference>
<sequence>MVNIAVAGGIGSVGKTIVDVLIQDARHNVTILSSQLPQPRENFPVPVIAVNYQDPEALKDILEANEIHTVISAQSMRVETASRAQINLIRAAAAAKPTQRFIASEWGTLTPPDAPSYMPHIAYRLAAYEELSKTDLEWTRVYNGFFLDYYAQPHVKSHQVRLPFAIDVENKVAAIPGTGNDIATFTYTYDIARFVSALMDVPAGEWPEKSIVIGDKLSFNELLKLAEEARGCKFEVHYDSIEKLQAFQVTELPRHKNLYPYTPKDQLQRLFAIFFQWAVSGHFDLPYEQSLNARFPEIKTVKAKEMLEEAWKGK</sequence>
<dbReference type="GO" id="GO:0016491">
    <property type="term" value="F:oxidoreductase activity"/>
    <property type="evidence" value="ECO:0007669"/>
    <property type="project" value="UniProtKB-KW"/>
</dbReference>
<feature type="domain" description="NmrA-like" evidence="4">
    <location>
        <begin position="4"/>
        <end position="248"/>
    </location>
</feature>
<reference evidence="5 6" key="1">
    <citation type="journal article" date="2019" name="Sci. Rep.">
        <title>A multi-omics analysis of the grapevine pathogen Lasiodiplodia theobromae reveals that temperature affects the expression of virulence- and pathogenicity-related genes.</title>
        <authorList>
            <person name="Felix C."/>
            <person name="Meneses R."/>
            <person name="Goncalves M.F.M."/>
            <person name="Tilleman L."/>
            <person name="Duarte A.S."/>
            <person name="Jorrin-Novo J.V."/>
            <person name="Van de Peer Y."/>
            <person name="Deforce D."/>
            <person name="Van Nieuwerburgh F."/>
            <person name="Esteves A.C."/>
            <person name="Alves A."/>
        </authorList>
    </citation>
    <scope>NUCLEOTIDE SEQUENCE [LARGE SCALE GENOMIC DNA]</scope>
    <source>
        <strain evidence="5 6">LA-SOL3</strain>
    </source>
</reference>
<evidence type="ECO:0000256" key="2">
    <source>
        <dbReference type="ARBA" id="ARBA00022857"/>
    </source>
</evidence>
<name>A0A5N5CUH5_9PEZI</name>
<gene>
    <name evidence="5" type="ORF">DBV05_g12324</name>
</gene>
<keyword evidence="6" id="KW-1185">Reference proteome</keyword>
<evidence type="ECO:0000313" key="6">
    <source>
        <dbReference type="Proteomes" id="UP000325902"/>
    </source>
</evidence>
<evidence type="ECO:0000259" key="4">
    <source>
        <dbReference type="Pfam" id="PF05368"/>
    </source>
</evidence>
<keyword evidence="2" id="KW-0521">NADP</keyword>
<dbReference type="Gene3D" id="3.90.25.10">
    <property type="entry name" value="UDP-galactose 4-epimerase, domain 1"/>
    <property type="match status" value="1"/>
</dbReference>
<evidence type="ECO:0000256" key="3">
    <source>
        <dbReference type="ARBA" id="ARBA00023002"/>
    </source>
</evidence>
<dbReference type="InterPro" id="IPR051609">
    <property type="entry name" value="NmrA/Isoflavone_reductase-like"/>
</dbReference>
<dbReference type="InterPro" id="IPR008030">
    <property type="entry name" value="NmrA-like"/>
</dbReference>
<dbReference type="Proteomes" id="UP000325902">
    <property type="component" value="Unassembled WGS sequence"/>
</dbReference>
<protein>
    <recommendedName>
        <fullName evidence="4">NmrA-like domain-containing protein</fullName>
    </recommendedName>
</protein>